<dbReference type="EMBL" id="CP088295">
    <property type="protein sequence ID" value="UUY01970.1"/>
    <property type="molecule type" value="Genomic_DNA"/>
</dbReference>
<gene>
    <name evidence="2" type="ORF">LRS13_14715</name>
</gene>
<evidence type="ECO:0000259" key="1">
    <source>
        <dbReference type="Pfam" id="PF05050"/>
    </source>
</evidence>
<keyword evidence="2" id="KW-0489">Methyltransferase</keyword>
<evidence type="ECO:0000313" key="3">
    <source>
        <dbReference type="Proteomes" id="UP001058860"/>
    </source>
</evidence>
<sequence>MTALKQAILRMARRLGLEPRLRRAQRALSRGASRRGYVDDEHTRLLIALALPAGSSCIDIGANVGAVLEDIVASFPDGPHLAFEPLPELAADLERRFPQVDVRNVALSDHAGTATFSRVVGALGHSGLGEVTGEGAVEQFEVPLVALDDVLPDGFVPAFIKIDVEGAEEQAFRGMLRTLREHRPLVVFEHGDHAARFGTTSEAIHDLLCGEAGLRLFDVDGDGPFGREEFAARVAAGGMWTWVARS</sequence>
<dbReference type="InterPro" id="IPR029063">
    <property type="entry name" value="SAM-dependent_MTases_sf"/>
</dbReference>
<dbReference type="RefSeq" id="WP_353862509.1">
    <property type="nucleotide sequence ID" value="NZ_CP088295.1"/>
</dbReference>
<proteinExistence type="predicted"/>
<dbReference type="InterPro" id="IPR052514">
    <property type="entry name" value="SAM-dependent_MTase"/>
</dbReference>
<keyword evidence="3" id="KW-1185">Reference proteome</keyword>
<dbReference type="Proteomes" id="UP001058860">
    <property type="component" value="Chromosome"/>
</dbReference>
<dbReference type="GO" id="GO:0032259">
    <property type="term" value="P:methylation"/>
    <property type="evidence" value="ECO:0007669"/>
    <property type="project" value="UniProtKB-KW"/>
</dbReference>
<evidence type="ECO:0000313" key="2">
    <source>
        <dbReference type="EMBL" id="UUY01970.1"/>
    </source>
</evidence>
<name>A0ABY5PBY7_9ACTN</name>
<organism evidence="2 3">
    <name type="scientific">Svornostia abyssi</name>
    <dbReference type="NCBI Taxonomy" id="2898438"/>
    <lineage>
        <taxon>Bacteria</taxon>
        <taxon>Bacillati</taxon>
        <taxon>Actinomycetota</taxon>
        <taxon>Thermoleophilia</taxon>
        <taxon>Solirubrobacterales</taxon>
        <taxon>Baekduiaceae</taxon>
        <taxon>Svornostia</taxon>
    </lineage>
</organism>
<dbReference type="PANTHER" id="PTHR34203:SF15">
    <property type="entry name" value="SLL1173 PROTEIN"/>
    <property type="match status" value="1"/>
</dbReference>
<dbReference type="InterPro" id="IPR006342">
    <property type="entry name" value="FkbM_mtfrase"/>
</dbReference>
<dbReference type="SUPFAM" id="SSF53335">
    <property type="entry name" value="S-adenosyl-L-methionine-dependent methyltransferases"/>
    <property type="match status" value="1"/>
</dbReference>
<keyword evidence="2" id="KW-0808">Transferase</keyword>
<accession>A0ABY5PBY7</accession>
<dbReference type="PANTHER" id="PTHR34203">
    <property type="entry name" value="METHYLTRANSFERASE, FKBM FAMILY PROTEIN"/>
    <property type="match status" value="1"/>
</dbReference>
<dbReference type="NCBIfam" id="TIGR01444">
    <property type="entry name" value="fkbM_fam"/>
    <property type="match status" value="1"/>
</dbReference>
<feature type="domain" description="Methyltransferase FkbM" evidence="1">
    <location>
        <begin position="59"/>
        <end position="208"/>
    </location>
</feature>
<protein>
    <submittedName>
        <fullName evidence="2">FkbM family methyltransferase</fullName>
    </submittedName>
</protein>
<dbReference type="GO" id="GO:0008168">
    <property type="term" value="F:methyltransferase activity"/>
    <property type="evidence" value="ECO:0007669"/>
    <property type="project" value="UniProtKB-KW"/>
</dbReference>
<reference evidence="3" key="1">
    <citation type="submission" date="2021-11" db="EMBL/GenBank/DDBJ databases">
        <title>Cultivation dependent microbiological survey of springs from the worlds oldest radium mine currently devoted to the extraction of radon-saturated water.</title>
        <authorList>
            <person name="Kapinusova G."/>
            <person name="Smrhova T."/>
            <person name="Strejcek M."/>
            <person name="Suman J."/>
            <person name="Jani K."/>
            <person name="Pajer P."/>
            <person name="Uhlik O."/>
        </authorList>
    </citation>
    <scope>NUCLEOTIDE SEQUENCE [LARGE SCALE GENOMIC DNA]</scope>
    <source>
        <strain evidence="3">J379</strain>
    </source>
</reference>
<dbReference type="Pfam" id="PF05050">
    <property type="entry name" value="Methyltransf_21"/>
    <property type="match status" value="1"/>
</dbReference>
<dbReference type="Gene3D" id="3.40.50.150">
    <property type="entry name" value="Vaccinia Virus protein VP39"/>
    <property type="match status" value="1"/>
</dbReference>